<sequence>MCSCLATTDIIRLIGSSHRKQKSERI</sequence>
<keyword evidence="2" id="KW-1185">Reference proteome</keyword>
<proteinExistence type="predicted"/>
<dbReference type="Proteomes" id="UP001152888">
    <property type="component" value="Unassembled WGS sequence"/>
</dbReference>
<comment type="caution">
    <text evidence="1">The sequence shown here is derived from an EMBL/GenBank/DDBJ whole genome shotgun (WGS) entry which is preliminary data.</text>
</comment>
<organism evidence="1 2">
    <name type="scientific">Acanthoscelides obtectus</name>
    <name type="common">Bean weevil</name>
    <name type="synonym">Bruchus obtectus</name>
    <dbReference type="NCBI Taxonomy" id="200917"/>
    <lineage>
        <taxon>Eukaryota</taxon>
        <taxon>Metazoa</taxon>
        <taxon>Ecdysozoa</taxon>
        <taxon>Arthropoda</taxon>
        <taxon>Hexapoda</taxon>
        <taxon>Insecta</taxon>
        <taxon>Pterygota</taxon>
        <taxon>Neoptera</taxon>
        <taxon>Endopterygota</taxon>
        <taxon>Coleoptera</taxon>
        <taxon>Polyphaga</taxon>
        <taxon>Cucujiformia</taxon>
        <taxon>Chrysomeloidea</taxon>
        <taxon>Chrysomelidae</taxon>
        <taxon>Bruchinae</taxon>
        <taxon>Bruchini</taxon>
        <taxon>Acanthoscelides</taxon>
    </lineage>
</organism>
<dbReference type="EMBL" id="CAKOFQ010006788">
    <property type="protein sequence ID" value="CAH1971693.1"/>
    <property type="molecule type" value="Genomic_DNA"/>
</dbReference>
<name>A0A9P0KEQ4_ACAOB</name>
<accession>A0A9P0KEQ4</accession>
<dbReference type="AlphaFoldDB" id="A0A9P0KEQ4"/>
<gene>
    <name evidence="1" type="ORF">ACAOBT_LOCUS9558</name>
</gene>
<evidence type="ECO:0000313" key="2">
    <source>
        <dbReference type="Proteomes" id="UP001152888"/>
    </source>
</evidence>
<reference evidence="1" key="1">
    <citation type="submission" date="2022-03" db="EMBL/GenBank/DDBJ databases">
        <authorList>
            <person name="Sayadi A."/>
        </authorList>
    </citation>
    <scope>NUCLEOTIDE SEQUENCE</scope>
</reference>
<evidence type="ECO:0000313" key="1">
    <source>
        <dbReference type="EMBL" id="CAH1971693.1"/>
    </source>
</evidence>
<protein>
    <submittedName>
        <fullName evidence="1">Uncharacterized protein</fullName>
    </submittedName>
</protein>